<evidence type="ECO:0000313" key="3">
    <source>
        <dbReference type="EMBL" id="PTM61449.1"/>
    </source>
</evidence>
<gene>
    <name evidence="3" type="ORF">C8P69_101117</name>
</gene>
<evidence type="ECO:0000313" key="4">
    <source>
        <dbReference type="Proteomes" id="UP000241808"/>
    </source>
</evidence>
<accession>A0A2T4ZHI2</accession>
<dbReference type="PANTHER" id="PTHR13847:SF201">
    <property type="entry name" value="PUTATIBE OXIDOREDUCTASE"/>
    <property type="match status" value="1"/>
</dbReference>
<dbReference type="PANTHER" id="PTHR13847">
    <property type="entry name" value="SARCOSINE DEHYDROGENASE-RELATED"/>
    <property type="match status" value="1"/>
</dbReference>
<dbReference type="InterPro" id="IPR036188">
    <property type="entry name" value="FAD/NAD-bd_sf"/>
</dbReference>
<feature type="domain" description="FAD dependent oxidoreductase" evidence="2">
    <location>
        <begin position="36"/>
        <end position="386"/>
    </location>
</feature>
<dbReference type="OrthoDB" id="9806601at2"/>
<keyword evidence="4" id="KW-1185">Reference proteome</keyword>
<dbReference type="EMBL" id="PZZL01000001">
    <property type="protein sequence ID" value="PTM61449.1"/>
    <property type="molecule type" value="Genomic_DNA"/>
</dbReference>
<dbReference type="RefSeq" id="WP_108173921.1">
    <property type="nucleotide sequence ID" value="NZ_PZZL01000001.1"/>
</dbReference>
<organism evidence="3 4">
    <name type="scientific">Phreatobacter oligotrophus</name>
    <dbReference type="NCBI Taxonomy" id="1122261"/>
    <lineage>
        <taxon>Bacteria</taxon>
        <taxon>Pseudomonadati</taxon>
        <taxon>Pseudomonadota</taxon>
        <taxon>Alphaproteobacteria</taxon>
        <taxon>Hyphomicrobiales</taxon>
        <taxon>Phreatobacteraceae</taxon>
        <taxon>Phreatobacter</taxon>
    </lineage>
</organism>
<dbReference type="Pfam" id="PF01266">
    <property type="entry name" value="DAO"/>
    <property type="match status" value="1"/>
</dbReference>
<name>A0A2T4ZHI2_9HYPH</name>
<dbReference type="Gene3D" id="3.30.9.10">
    <property type="entry name" value="D-Amino Acid Oxidase, subunit A, domain 2"/>
    <property type="match status" value="1"/>
</dbReference>
<evidence type="ECO:0000256" key="1">
    <source>
        <dbReference type="ARBA" id="ARBA00023002"/>
    </source>
</evidence>
<protein>
    <submittedName>
        <fullName evidence="3">Glycine/D-amino acid oxidase-like deaminating enzyme</fullName>
    </submittedName>
</protein>
<dbReference type="Gene3D" id="3.50.50.60">
    <property type="entry name" value="FAD/NAD(P)-binding domain"/>
    <property type="match status" value="1"/>
</dbReference>
<dbReference type="Proteomes" id="UP000241808">
    <property type="component" value="Unassembled WGS sequence"/>
</dbReference>
<dbReference type="PRINTS" id="PR00419">
    <property type="entry name" value="ADXRDTASE"/>
</dbReference>
<dbReference type="GO" id="GO:0005737">
    <property type="term" value="C:cytoplasm"/>
    <property type="evidence" value="ECO:0007669"/>
    <property type="project" value="TreeGrafter"/>
</dbReference>
<dbReference type="SUPFAM" id="SSF51905">
    <property type="entry name" value="FAD/NAD(P)-binding domain"/>
    <property type="match status" value="1"/>
</dbReference>
<dbReference type="InterPro" id="IPR006076">
    <property type="entry name" value="FAD-dep_OxRdtase"/>
</dbReference>
<dbReference type="GO" id="GO:0016491">
    <property type="term" value="F:oxidoreductase activity"/>
    <property type="evidence" value="ECO:0007669"/>
    <property type="project" value="UniProtKB-KW"/>
</dbReference>
<evidence type="ECO:0000259" key="2">
    <source>
        <dbReference type="Pfam" id="PF01266"/>
    </source>
</evidence>
<comment type="caution">
    <text evidence="3">The sequence shown here is derived from an EMBL/GenBank/DDBJ whole genome shotgun (WGS) entry which is preliminary data.</text>
</comment>
<keyword evidence="1" id="KW-0560">Oxidoreductase</keyword>
<proteinExistence type="predicted"/>
<dbReference type="AlphaFoldDB" id="A0A2T4ZHI2"/>
<sequence length="407" mass="43778">MTATHGKDLRTGRSPWMSRPLRALPQSVPKRDLKADVIVVGAGISGALVADLLTDAGLMVILFDRRGPLLGSTPASTALLQYEIDTPLTLLTEAIGRDRAERVWRRSKLALEALHERARHLAISADISTRDTLYLAGDLLGPEALALEAEARRRAGFEVSLLKLSVVAGRYGLEPRAAILGHGNVAADPRRLAAGFLRNALTNGARLYAPVEVVGVESHSRGVTVATDVGPVARAGHLVFATGYELPVGVPRKGHRIVSTFCLATKPQPRAVPKAMPFVWEASEPYLYLRRDHDGRIICGGEDEEFADEERRDAMLHDKVAVIRDKLGRLMPGIDTEPEYAWCGSFGASPTGTPSIGAVPGMANCSCVLGYGGNGITFSMMAAQIIRGLVTGTGDPDADLFSFRRRF</sequence>
<reference evidence="3 4" key="1">
    <citation type="submission" date="2018-04" db="EMBL/GenBank/DDBJ databases">
        <title>Genomic Encyclopedia of Archaeal and Bacterial Type Strains, Phase II (KMG-II): from individual species to whole genera.</title>
        <authorList>
            <person name="Goeker M."/>
        </authorList>
    </citation>
    <scope>NUCLEOTIDE SEQUENCE [LARGE SCALE GENOMIC DNA]</scope>
    <source>
        <strain evidence="3 4">DSM 25521</strain>
    </source>
</reference>